<feature type="region of interest" description="Disordered" evidence="1">
    <location>
        <begin position="1508"/>
        <end position="1548"/>
    </location>
</feature>
<dbReference type="Proteomes" id="UP000038009">
    <property type="component" value="Unassembled WGS sequence"/>
</dbReference>
<feature type="region of interest" description="Disordered" evidence="1">
    <location>
        <begin position="520"/>
        <end position="553"/>
    </location>
</feature>
<feature type="region of interest" description="Disordered" evidence="1">
    <location>
        <begin position="427"/>
        <end position="450"/>
    </location>
</feature>
<feature type="region of interest" description="Disordered" evidence="1">
    <location>
        <begin position="246"/>
        <end position="291"/>
    </location>
</feature>
<feature type="region of interest" description="Disordered" evidence="1">
    <location>
        <begin position="1"/>
        <end position="38"/>
    </location>
</feature>
<gene>
    <name evidence="2" type="ORF">ABL78_5119</name>
</gene>
<evidence type="ECO:0000256" key="1">
    <source>
        <dbReference type="SAM" id="MobiDB-lite"/>
    </source>
</evidence>
<feature type="region of interest" description="Disordered" evidence="1">
    <location>
        <begin position="677"/>
        <end position="708"/>
    </location>
</feature>
<feature type="compositionally biased region" description="Polar residues" evidence="1">
    <location>
        <begin position="1526"/>
        <end position="1548"/>
    </location>
</feature>
<keyword evidence="3" id="KW-1185">Reference proteome</keyword>
<accession>A0A0N1I3W6</accession>
<dbReference type="VEuPathDB" id="TriTrypDB:Lsey_0164_0060"/>
<sequence length="1820" mass="192927">MVHAKPPKSEAEALTVEQRFETPRPQRQSPTHQQADSLALRTVFLSDVPLLDSPEWSSDDELDNPTYNKRFRQKKHEKIRMLLQQKKLEERERQLQIAMGQRCASSQQPPTDCLSTSTRSERDQKHRRKRTSSDASFRADGQTHPLKPTKAGRSKQSHRSADSSRSRCTHHHSISGPSAVAGDVAEARTTTKKTPASPSHPTAPVAEMAPPPKVRSDNSVKSHLNAAAAQNRRLITTTENTTVAAVSGAPTPNTQAAPVTRPVRVSDSSPVSPSQMQASTATYTAATPSHNGAMQLPQELSVPILTPPYPLPTEGKQCSSCNDRLSQAVTSVAFFSAAVEPPKPHVQFNNLFVSRMVQDFPKGGGSASVPETTTSTAIAEDTSAVPSAPPLRADAMTMPARTATPLPVPPQATASVSAPLSAAVTHGGAPRLGNAAPIPAGRDASHPFFEPNLSTEERLTVGKERCAFPAAAADAGAVVVRGSPTANRNGSASAAEPAPGCSSIADEAAAAYATFVPLSPLSPPPRSSELQPARRRRSTADRQSTARSSKSTAVGVGAVAAVRPCSRLSSRSSCHLPSAQDKQLRLSGNYALSEVPSCFHYMLSVSALNDKTTLAETATALSQGPEAGAPSPTLSAMRALVSPTTTSSTTTSTATQLFVHWGSSCSSHSCDRYSSHREKSVEDDGEQGGHGCPDRGSETGADLLSPTNTGSDVDYILEYHSSYYGDLLRLSDIPISRVTFSATDDTERRSEVDFDAAEALSKLEGRVRRRDASTPHFHRTTDGSSISAPKDSSSSPRSSANSLGSGHNFFYSGEMHHVVTPPMYSFYTHLQAHRESEKKEKGSPLLSCVNFSKDPYALGVEDSIVMLTTAPSAKTAAEMVASTSKHLHNQNGSACRAGGIATGTPPRRGDLSNAADDADLWEYHRAKRESWHSLNKPPAGPAAGRERSSSVMSPKYSLLSSKAVLLQQETKAAKTAAATQIKLLPQDSPSVRILSLQGPLTSPLPQFAPIAQPTALDVRSLSLENPGSLMGVDSKSLDLLSPMVRKTTAPPEELTVMQEAEEKEGMPTAEFIGQPLQLPSPLPPVQQQKQMMFSFAGLQYHSPAVFQQKHQTAAASTAAPVINGVERPQPVAEAVHVKSHDDAYRQSPHDVYLPISGVEVDRFRSLIGSAYLTEVYTSSLRLLTGRRRAFAKSATGTATIEGHTTLVTSHNTAGEAQESAAKAMSTLSLAGHRSSQMHVPLPSSPQRNASLNFRIPSYSAAAGAVSAHSANSVLPTAAAASAHFSLPSFECKALARGSVQGSVVSSKATSRSPRHRYRRQHLITRIDALLGEEKVLRSSSLSAMGSVSASAVRAAAEGGGRYSGSHSVLQQASIQRRDGGPVPQQMQQLKHISGLFHHEMTDTRTLEAPGLHCSVVPVRSSSSFLRIVAAPMLPSPSSPPLAGCTTKATKSAAKVNRDTAKLPAPSEVAEVPLSVKAVVNRMEANVNGNLSSAAVPNAARPQKLPLAVRPSTDSASPPVQFGDAAPSSTTNLNENNRSTFQSNASTGVLPSIPRHLINHINNCNSYDSMNQTASADAAAPSLSALGPIGPAVVPKQATPSPVRSITDCKADPPPHENRFQQRSSMNAHHDEPIRKSGVLNERVTPPSPRVLPAQRLTREALMRQQLLLQKEGFHSQLMRPPTPQHTPHATATRQKQPKAPGSCGQAGDAAGVCRTTEDLLTRITVMNGTRGWRGGDLDFAIASTLGSSSTAGRQAPASPNASGTARDGRAALKAAGSSVKDRLTMGDGTLNNGGIQDNVDHSCRLLRMAQFSCDGSPLNT</sequence>
<feature type="compositionally biased region" description="Polar residues" evidence="1">
    <location>
        <begin position="246"/>
        <end position="257"/>
    </location>
</feature>
<feature type="compositionally biased region" description="Polar residues" evidence="1">
    <location>
        <begin position="25"/>
        <end position="36"/>
    </location>
</feature>
<feature type="compositionally biased region" description="Polar residues" evidence="1">
    <location>
        <begin position="103"/>
        <end position="118"/>
    </location>
</feature>
<proteinExistence type="predicted"/>
<feature type="region of interest" description="Disordered" evidence="1">
    <location>
        <begin position="929"/>
        <end position="951"/>
    </location>
</feature>
<comment type="caution">
    <text evidence="2">The sequence shown here is derived from an EMBL/GenBank/DDBJ whole genome shotgun (WGS) entry which is preliminary data.</text>
</comment>
<feature type="region of interest" description="Disordered" evidence="1">
    <location>
        <begin position="362"/>
        <end position="391"/>
    </location>
</feature>
<reference evidence="2 3" key="1">
    <citation type="journal article" date="2015" name="PLoS Pathog.">
        <title>Leptomonas seymouri: Adaptations to the Dixenous Life Cycle Analyzed by Genome Sequencing, Transcriptome Profiling and Co-infection with Leishmania donovani.</title>
        <authorList>
            <person name="Kraeva N."/>
            <person name="Butenko A."/>
            <person name="Hlavacova J."/>
            <person name="Kostygov A."/>
            <person name="Myskova J."/>
            <person name="Grybchuk D."/>
            <person name="Lestinova T."/>
            <person name="Votypka J."/>
            <person name="Volf P."/>
            <person name="Opperdoes F."/>
            <person name="Flegontov P."/>
            <person name="Lukes J."/>
            <person name="Yurchenko V."/>
        </authorList>
    </citation>
    <scope>NUCLEOTIDE SEQUENCE [LARGE SCALE GENOMIC DNA]</scope>
    <source>
        <strain evidence="2 3">ATCC 30220</strain>
    </source>
</reference>
<feature type="region of interest" description="Disordered" evidence="1">
    <location>
        <begin position="765"/>
        <end position="800"/>
    </location>
</feature>
<name>A0A0N1I3W6_LEPSE</name>
<feature type="compositionally biased region" description="Polar residues" evidence="1">
    <location>
        <begin position="1747"/>
        <end position="1763"/>
    </location>
</feature>
<dbReference type="EMBL" id="LJSK01000164">
    <property type="protein sequence ID" value="KPI85815.1"/>
    <property type="molecule type" value="Genomic_DNA"/>
</dbReference>
<feature type="compositionally biased region" description="Low complexity" evidence="1">
    <location>
        <begin position="784"/>
        <end position="800"/>
    </location>
</feature>
<feature type="region of interest" description="Disordered" evidence="1">
    <location>
        <begin position="1676"/>
        <end position="1709"/>
    </location>
</feature>
<feature type="region of interest" description="Disordered" evidence="1">
    <location>
        <begin position="93"/>
        <end position="224"/>
    </location>
</feature>
<feature type="region of interest" description="Disordered" evidence="1">
    <location>
        <begin position="1747"/>
        <end position="1767"/>
    </location>
</feature>
<feature type="compositionally biased region" description="Polar residues" evidence="1">
    <location>
        <begin position="541"/>
        <end position="552"/>
    </location>
</feature>
<feature type="compositionally biased region" description="Basic and acidic residues" evidence="1">
    <location>
        <begin position="1606"/>
        <end position="1619"/>
    </location>
</feature>
<feature type="region of interest" description="Disordered" evidence="1">
    <location>
        <begin position="1594"/>
        <end position="1649"/>
    </location>
</feature>
<evidence type="ECO:0000313" key="2">
    <source>
        <dbReference type="EMBL" id="KPI85815.1"/>
    </source>
</evidence>
<organism evidence="2 3">
    <name type="scientific">Leptomonas seymouri</name>
    <dbReference type="NCBI Taxonomy" id="5684"/>
    <lineage>
        <taxon>Eukaryota</taxon>
        <taxon>Discoba</taxon>
        <taxon>Euglenozoa</taxon>
        <taxon>Kinetoplastea</taxon>
        <taxon>Metakinetoplastina</taxon>
        <taxon>Trypanosomatida</taxon>
        <taxon>Trypanosomatidae</taxon>
        <taxon>Leishmaniinae</taxon>
        <taxon>Leptomonas</taxon>
    </lineage>
</organism>
<feature type="compositionally biased region" description="Low complexity" evidence="1">
    <location>
        <begin position="258"/>
        <end position="287"/>
    </location>
</feature>
<dbReference type="OMA" id="YHSSYYG"/>
<dbReference type="OrthoDB" id="10673103at2759"/>
<evidence type="ECO:0000313" key="3">
    <source>
        <dbReference type="Proteomes" id="UP000038009"/>
    </source>
</evidence>
<protein>
    <submittedName>
        <fullName evidence="2">Uncharacterized protein</fullName>
    </submittedName>
</protein>